<evidence type="ECO:0000313" key="4">
    <source>
        <dbReference type="Proteomes" id="UP001152747"/>
    </source>
</evidence>
<proteinExistence type="predicted"/>
<feature type="domain" description="BTB" evidence="1">
    <location>
        <begin position="147"/>
        <end position="204"/>
    </location>
</feature>
<gene>
    <name evidence="3" type="ORF">CAMP_LOCUS2930</name>
</gene>
<organism evidence="3 4">
    <name type="scientific">Caenorhabditis angaria</name>
    <dbReference type="NCBI Taxonomy" id="860376"/>
    <lineage>
        <taxon>Eukaryota</taxon>
        <taxon>Metazoa</taxon>
        <taxon>Ecdysozoa</taxon>
        <taxon>Nematoda</taxon>
        <taxon>Chromadorea</taxon>
        <taxon>Rhabditida</taxon>
        <taxon>Rhabditina</taxon>
        <taxon>Rhabditomorpha</taxon>
        <taxon>Rhabditoidea</taxon>
        <taxon>Rhabditidae</taxon>
        <taxon>Peloderinae</taxon>
        <taxon>Caenorhabditis</taxon>
    </lineage>
</organism>
<sequence length="303" mass="36498">MNPFVSNGNTLKWMFENVKDLDENGKDSEEFKIGPTKWKINVLTYMENDVKYLSVYLYYVENDVIDKNWICQTDRTITLVNQNENGIDVSKNTSISYSNNFNDWGWSQFYKWDDLLKYGYMKYDLIIIEVDLSFKYYDFSKNVLNLTDTILKVKDTEFYTNKGILCMKSEYFYDLFIKQNYNENVVEIKDVELDDFRFFLASFYPFFESIQKKNYSKLIELADKYKVSTLHKNCENYLLKDVKICVEKKFEYADKYDYNDLMKQCIKTLDTIQKIKNIRKSDEFYKFKESTKHLIMTKVLDFV</sequence>
<evidence type="ECO:0000259" key="1">
    <source>
        <dbReference type="PROSITE" id="PS50097"/>
    </source>
</evidence>
<reference evidence="3" key="1">
    <citation type="submission" date="2022-11" db="EMBL/GenBank/DDBJ databases">
        <authorList>
            <person name="Kikuchi T."/>
        </authorList>
    </citation>
    <scope>NUCLEOTIDE SEQUENCE</scope>
    <source>
        <strain evidence="3">PS1010</strain>
    </source>
</reference>
<dbReference type="PROSITE" id="PS50097">
    <property type="entry name" value="BTB"/>
    <property type="match status" value="1"/>
</dbReference>
<evidence type="ECO:0000313" key="3">
    <source>
        <dbReference type="EMBL" id="CAI5440293.1"/>
    </source>
</evidence>
<evidence type="ECO:0008006" key="5">
    <source>
        <dbReference type="Google" id="ProtNLM"/>
    </source>
</evidence>
<name>A0A9P1I907_9PELO</name>
<dbReference type="PANTHER" id="PTHR47022:SF1">
    <property type="entry name" value="BTB AND MATH DOMAIN-CONTAINING PROTEIN 36-RELATED"/>
    <property type="match status" value="1"/>
</dbReference>
<dbReference type="PROSITE" id="PS50144">
    <property type="entry name" value="MATH"/>
    <property type="match status" value="1"/>
</dbReference>
<dbReference type="CDD" id="cd18186">
    <property type="entry name" value="BTB_POZ_ZBTB_KLHL-like"/>
    <property type="match status" value="1"/>
</dbReference>
<dbReference type="AlphaFoldDB" id="A0A9P1I907"/>
<dbReference type="OrthoDB" id="5813706at2759"/>
<dbReference type="SUPFAM" id="SSF49599">
    <property type="entry name" value="TRAF domain-like"/>
    <property type="match status" value="1"/>
</dbReference>
<dbReference type="InterPro" id="IPR002083">
    <property type="entry name" value="MATH/TRAF_dom"/>
</dbReference>
<protein>
    <recommendedName>
        <fullName evidence="5">BTB domain-containing protein</fullName>
    </recommendedName>
</protein>
<dbReference type="SMART" id="SM00061">
    <property type="entry name" value="MATH"/>
    <property type="match status" value="1"/>
</dbReference>
<comment type="caution">
    <text evidence="3">The sequence shown here is derived from an EMBL/GenBank/DDBJ whole genome shotgun (WGS) entry which is preliminary data.</text>
</comment>
<dbReference type="CDD" id="cd00121">
    <property type="entry name" value="MATH"/>
    <property type="match status" value="1"/>
</dbReference>
<dbReference type="SUPFAM" id="SSF54695">
    <property type="entry name" value="POZ domain"/>
    <property type="match status" value="1"/>
</dbReference>
<dbReference type="Pfam" id="PF22486">
    <property type="entry name" value="MATH_2"/>
    <property type="match status" value="1"/>
</dbReference>
<dbReference type="Gene3D" id="3.30.710.10">
    <property type="entry name" value="Potassium Channel Kv1.1, Chain A"/>
    <property type="match status" value="1"/>
</dbReference>
<evidence type="ECO:0000259" key="2">
    <source>
        <dbReference type="PROSITE" id="PS50144"/>
    </source>
</evidence>
<dbReference type="EMBL" id="CANHGI010000001">
    <property type="protein sequence ID" value="CAI5440293.1"/>
    <property type="molecule type" value="Genomic_DNA"/>
</dbReference>
<feature type="domain" description="MATH" evidence="2">
    <location>
        <begin position="8"/>
        <end position="132"/>
    </location>
</feature>
<dbReference type="Gene3D" id="2.60.210.10">
    <property type="entry name" value="Apoptosis, Tumor Necrosis Factor Receptor Associated Protein 2, Chain A"/>
    <property type="match status" value="1"/>
</dbReference>
<dbReference type="InterPro" id="IPR008974">
    <property type="entry name" value="TRAF-like"/>
</dbReference>
<dbReference type="Pfam" id="PF00651">
    <property type="entry name" value="BTB"/>
    <property type="match status" value="1"/>
</dbReference>
<dbReference type="PANTHER" id="PTHR47022">
    <property type="entry name" value="BTB AND MATH DOMAIN-CONTAINING PROTEIN 36-RELATED"/>
    <property type="match status" value="1"/>
</dbReference>
<accession>A0A9P1I907</accession>
<dbReference type="InterPro" id="IPR000210">
    <property type="entry name" value="BTB/POZ_dom"/>
</dbReference>
<keyword evidence="4" id="KW-1185">Reference proteome</keyword>
<dbReference type="Proteomes" id="UP001152747">
    <property type="component" value="Unassembled WGS sequence"/>
</dbReference>
<dbReference type="InterPro" id="IPR011333">
    <property type="entry name" value="SKP1/BTB/POZ_sf"/>
</dbReference>
<dbReference type="SMART" id="SM00225">
    <property type="entry name" value="BTB"/>
    <property type="match status" value="1"/>
</dbReference>